<keyword evidence="3" id="KW-1185">Reference proteome</keyword>
<proteinExistence type="predicted"/>
<feature type="region of interest" description="Disordered" evidence="1">
    <location>
        <begin position="1"/>
        <end position="40"/>
    </location>
</feature>
<evidence type="ECO:0000313" key="2">
    <source>
        <dbReference type="EMBL" id="MDJ1643973.1"/>
    </source>
</evidence>
<dbReference type="RefSeq" id="WP_097948412.1">
    <property type="nucleotide sequence ID" value="NZ_JARWAF010000013.1"/>
</dbReference>
<dbReference type="EMBL" id="JARWAF010000013">
    <property type="protein sequence ID" value="MDJ1643973.1"/>
    <property type="molecule type" value="Genomic_DNA"/>
</dbReference>
<evidence type="ECO:0000313" key="3">
    <source>
        <dbReference type="Proteomes" id="UP001237194"/>
    </source>
</evidence>
<dbReference type="Proteomes" id="UP001237194">
    <property type="component" value="Unassembled WGS sequence"/>
</dbReference>
<accession>A0ABT7DE81</accession>
<gene>
    <name evidence="2" type="ORF">P5W92_26710</name>
</gene>
<organism evidence="2 3">
    <name type="scientific">Streptomyces pakalii</name>
    <dbReference type="NCBI Taxonomy" id="3036494"/>
    <lineage>
        <taxon>Bacteria</taxon>
        <taxon>Bacillati</taxon>
        <taxon>Actinomycetota</taxon>
        <taxon>Actinomycetes</taxon>
        <taxon>Kitasatosporales</taxon>
        <taxon>Streptomycetaceae</taxon>
        <taxon>Streptomyces</taxon>
    </lineage>
</organism>
<protein>
    <recommendedName>
        <fullName evidence="4">Excreted virulence factor EspC, type VII ESX diderm</fullName>
    </recommendedName>
</protein>
<evidence type="ECO:0000256" key="1">
    <source>
        <dbReference type="SAM" id="MobiDB-lite"/>
    </source>
</evidence>
<evidence type="ECO:0008006" key="4">
    <source>
        <dbReference type="Google" id="ProtNLM"/>
    </source>
</evidence>
<reference evidence="2 3" key="1">
    <citation type="submission" date="2023-04" db="EMBL/GenBank/DDBJ databases">
        <title>A novel species of the genus Streptomyces: Streptomyces pakalii sp. nov. isolated from a Mexican soil jungle.</title>
        <authorList>
            <person name="Chavez-Hernandez M.A."/>
            <person name="Ortiz-Alvarez J."/>
            <person name="Villa-Tanaca L."/>
            <person name="Hernandez-Rodriguez C."/>
        </authorList>
    </citation>
    <scope>NUCLEOTIDE SEQUENCE [LARGE SCALE GENOMIC DNA]</scope>
    <source>
        <strain evidence="2 3">ENCB-J15</strain>
    </source>
</reference>
<sequence length="141" mass="14909">MTKEPAAGTGDEPLPFAPLPPGARGPLDPPPLGTPPPGFGTRLVIAEGVLTKAAGAADKVFDDFHKPARAVDEPTGKAARELAGWESAAALRTSLKNWQNQSKAAETWLIRIAESLRSSSHAYTSTSQTVDQQFSVLRTYG</sequence>
<comment type="caution">
    <text evidence="2">The sequence shown here is derived from an EMBL/GenBank/DDBJ whole genome shotgun (WGS) entry which is preliminary data.</text>
</comment>
<feature type="compositionally biased region" description="Pro residues" evidence="1">
    <location>
        <begin position="15"/>
        <end position="38"/>
    </location>
</feature>
<name>A0ABT7DE81_9ACTN</name>